<sequence>MPSSILYLENESINMNSDDSDDSDNSDNSDNSKLSFVGLVALLATAATSTPVEASAVDVTAADWNCFQKTGGAGHAQLKKLHREFNRKFGAARLRLAAGQCYTVQCDGHYFGLCTGDVYGDLERPNHRNIAANTSPESGRQCVIYLGDDNLRYRYDNAPIQGRYKTDLRKC</sequence>
<keyword evidence="2" id="KW-1185">Reference proteome</keyword>
<name>A0A2B7ZDG1_9EURO</name>
<accession>A0A2B7ZDG1</accession>
<dbReference type="Proteomes" id="UP000226031">
    <property type="component" value="Unassembled WGS sequence"/>
</dbReference>
<proteinExistence type="predicted"/>
<organism evidence="1 2">
    <name type="scientific">[Emmonsia] crescens</name>
    <dbReference type="NCBI Taxonomy" id="73230"/>
    <lineage>
        <taxon>Eukaryota</taxon>
        <taxon>Fungi</taxon>
        <taxon>Dikarya</taxon>
        <taxon>Ascomycota</taxon>
        <taxon>Pezizomycotina</taxon>
        <taxon>Eurotiomycetes</taxon>
        <taxon>Eurotiomycetidae</taxon>
        <taxon>Onygenales</taxon>
        <taxon>Ajellomycetaceae</taxon>
        <taxon>Emergomyces</taxon>
    </lineage>
</organism>
<evidence type="ECO:0000313" key="2">
    <source>
        <dbReference type="Proteomes" id="UP000226031"/>
    </source>
</evidence>
<gene>
    <name evidence="1" type="ORF">GX50_05210</name>
</gene>
<dbReference type="AlphaFoldDB" id="A0A2B7ZDG1"/>
<comment type="caution">
    <text evidence="1">The sequence shown here is derived from an EMBL/GenBank/DDBJ whole genome shotgun (WGS) entry which is preliminary data.</text>
</comment>
<dbReference type="VEuPathDB" id="FungiDB:EMCG_03939"/>
<protein>
    <submittedName>
        <fullName evidence="1">Uncharacterized protein</fullName>
    </submittedName>
</protein>
<reference evidence="1 2" key="1">
    <citation type="submission" date="2017-10" db="EMBL/GenBank/DDBJ databases">
        <title>Comparative genomics in systemic dimorphic fungi from Ajellomycetaceae.</title>
        <authorList>
            <person name="Munoz J.F."/>
            <person name="Mcewen J.G."/>
            <person name="Clay O.K."/>
            <person name="Cuomo C.A."/>
        </authorList>
    </citation>
    <scope>NUCLEOTIDE SEQUENCE [LARGE SCALE GENOMIC DNA]</scope>
    <source>
        <strain evidence="1 2">UAMH4076</strain>
    </source>
</reference>
<dbReference type="EMBL" id="PDND01000107">
    <property type="protein sequence ID" value="PGH32016.1"/>
    <property type="molecule type" value="Genomic_DNA"/>
</dbReference>
<evidence type="ECO:0000313" key="1">
    <source>
        <dbReference type="EMBL" id="PGH32016.1"/>
    </source>
</evidence>